<reference evidence="1 2" key="1">
    <citation type="journal article" date="2020" name="Cell">
        <title>Large-Scale Comparative Analyses of Tick Genomes Elucidate Their Genetic Diversity and Vector Capacities.</title>
        <authorList>
            <consortium name="Tick Genome and Microbiome Consortium (TIGMIC)"/>
            <person name="Jia N."/>
            <person name="Wang J."/>
            <person name="Shi W."/>
            <person name="Du L."/>
            <person name="Sun Y."/>
            <person name="Zhan W."/>
            <person name="Jiang J.F."/>
            <person name="Wang Q."/>
            <person name="Zhang B."/>
            <person name="Ji P."/>
            <person name="Bell-Sakyi L."/>
            <person name="Cui X.M."/>
            <person name="Yuan T.T."/>
            <person name="Jiang B.G."/>
            <person name="Yang W.F."/>
            <person name="Lam T.T."/>
            <person name="Chang Q.C."/>
            <person name="Ding S.J."/>
            <person name="Wang X.J."/>
            <person name="Zhu J.G."/>
            <person name="Ruan X.D."/>
            <person name="Zhao L."/>
            <person name="Wei J.T."/>
            <person name="Ye R.Z."/>
            <person name="Que T.C."/>
            <person name="Du C.H."/>
            <person name="Zhou Y.H."/>
            <person name="Cheng J.X."/>
            <person name="Dai P.F."/>
            <person name="Guo W.B."/>
            <person name="Han X.H."/>
            <person name="Huang E.J."/>
            <person name="Li L.F."/>
            <person name="Wei W."/>
            <person name="Gao Y.C."/>
            <person name="Liu J.Z."/>
            <person name="Shao H.Z."/>
            <person name="Wang X."/>
            <person name="Wang C.C."/>
            <person name="Yang T.C."/>
            <person name="Huo Q.B."/>
            <person name="Li W."/>
            <person name="Chen H.Y."/>
            <person name="Chen S.E."/>
            <person name="Zhou L.G."/>
            <person name="Ni X.B."/>
            <person name="Tian J.H."/>
            <person name="Sheng Y."/>
            <person name="Liu T."/>
            <person name="Pan Y.S."/>
            <person name="Xia L.Y."/>
            <person name="Li J."/>
            <person name="Zhao F."/>
            <person name="Cao W.C."/>
        </authorList>
    </citation>
    <scope>NUCLEOTIDE SEQUENCE [LARGE SCALE GENOMIC DNA]</scope>
    <source>
        <strain evidence="1">Iper-2018</strain>
    </source>
</reference>
<organism evidence="1 2">
    <name type="scientific">Ixodes persulcatus</name>
    <name type="common">Taiga tick</name>
    <dbReference type="NCBI Taxonomy" id="34615"/>
    <lineage>
        <taxon>Eukaryota</taxon>
        <taxon>Metazoa</taxon>
        <taxon>Ecdysozoa</taxon>
        <taxon>Arthropoda</taxon>
        <taxon>Chelicerata</taxon>
        <taxon>Arachnida</taxon>
        <taxon>Acari</taxon>
        <taxon>Parasitiformes</taxon>
        <taxon>Ixodida</taxon>
        <taxon>Ixodoidea</taxon>
        <taxon>Ixodidae</taxon>
        <taxon>Ixodinae</taxon>
        <taxon>Ixodes</taxon>
    </lineage>
</organism>
<accession>A0AC60PWK9</accession>
<evidence type="ECO:0000313" key="2">
    <source>
        <dbReference type="Proteomes" id="UP000805193"/>
    </source>
</evidence>
<proteinExistence type="predicted"/>
<protein>
    <submittedName>
        <fullName evidence="1">Uncharacterized protein</fullName>
    </submittedName>
</protein>
<dbReference type="EMBL" id="JABSTQ010009812">
    <property type="protein sequence ID" value="KAG0425669.1"/>
    <property type="molecule type" value="Genomic_DNA"/>
</dbReference>
<gene>
    <name evidence="1" type="ORF">HPB47_027183</name>
</gene>
<dbReference type="Proteomes" id="UP000805193">
    <property type="component" value="Unassembled WGS sequence"/>
</dbReference>
<name>A0AC60PWK9_IXOPE</name>
<comment type="caution">
    <text evidence="1">The sequence shown here is derived from an EMBL/GenBank/DDBJ whole genome shotgun (WGS) entry which is preliminary data.</text>
</comment>
<keyword evidence="2" id="KW-1185">Reference proteome</keyword>
<sequence length="401" mass="45430">MLSQELCTYSLEQKFAGHGSACRNASPRRPTARHRISVRAYGACFARFPERRTRVLSCGDRTLGWSLSVGAESAEEYARHDSQRNGSLRPWRRLRLSGGGSDVGGSPEGRTRPSHDPEGCAFGKSPEKDEGKPPTREYGFALASGTRPHVATSHGLPELGLDRDAGNTWFPQDSIRVRQLNFGGRGGICLSPALTPTPEIAMMMTFETWKIDLLWALQTRIPRKSRCASYSWKSRPPEINYSKPGPHPNFPEAVRFLKAQSARDVKASSKVVRQRRNNRCLHLVSDRGPSVSLRRAVPWQRSRRQGGPVRWAVDREFRCSVCGMSFSQKMNLARHMQRHTGERPYPCHLCPKRFNQKCNLERHVRCHTGEKPFHCSFCPKSFNSKSNLNRHETSHLTRMQL</sequence>
<evidence type="ECO:0000313" key="1">
    <source>
        <dbReference type="EMBL" id="KAG0425669.1"/>
    </source>
</evidence>